<dbReference type="Gene3D" id="2.170.270.10">
    <property type="entry name" value="SET domain"/>
    <property type="match status" value="1"/>
</dbReference>
<name>A0A1L9ND93_ASPTC</name>
<evidence type="ECO:0000259" key="2">
    <source>
        <dbReference type="PROSITE" id="PS50280"/>
    </source>
</evidence>
<protein>
    <recommendedName>
        <fullName evidence="2">SET domain-containing protein</fullName>
    </recommendedName>
</protein>
<dbReference type="VEuPathDB" id="FungiDB:ASPTUDRAFT_167195"/>
<accession>A0A1L9ND93</accession>
<dbReference type="InterPro" id="IPR053105">
    <property type="entry name" value="Class_V-like_SAM-MTase"/>
</dbReference>
<feature type="domain" description="SET" evidence="2">
    <location>
        <begin position="486"/>
        <end position="592"/>
    </location>
</feature>
<dbReference type="SMART" id="SM00317">
    <property type="entry name" value="SET"/>
    <property type="match status" value="1"/>
</dbReference>
<dbReference type="PROSITE" id="PS50280">
    <property type="entry name" value="SET"/>
    <property type="match status" value="1"/>
</dbReference>
<dbReference type="EMBL" id="KV878187">
    <property type="protein sequence ID" value="OJI87257.1"/>
    <property type="molecule type" value="Genomic_DNA"/>
</dbReference>
<dbReference type="STRING" id="767770.A0A1L9ND93"/>
<evidence type="ECO:0000256" key="1">
    <source>
        <dbReference type="SAM" id="MobiDB-lite"/>
    </source>
</evidence>
<evidence type="ECO:0000313" key="3">
    <source>
        <dbReference type="EMBL" id="OJI87257.1"/>
    </source>
</evidence>
<dbReference type="Proteomes" id="UP000184304">
    <property type="component" value="Unassembled WGS sequence"/>
</dbReference>
<dbReference type="AlphaFoldDB" id="A0A1L9ND93"/>
<dbReference type="InterPro" id="IPR001214">
    <property type="entry name" value="SET_dom"/>
</dbReference>
<dbReference type="InterPro" id="IPR046341">
    <property type="entry name" value="SET_dom_sf"/>
</dbReference>
<reference evidence="4" key="1">
    <citation type="journal article" date="2017" name="Genome Biol.">
        <title>Comparative genomics reveals high biological diversity and specific adaptations in the industrially and medically important fungal genus Aspergillus.</title>
        <authorList>
            <person name="de Vries R.P."/>
            <person name="Riley R."/>
            <person name="Wiebenga A."/>
            <person name="Aguilar-Osorio G."/>
            <person name="Amillis S."/>
            <person name="Uchima C.A."/>
            <person name="Anderluh G."/>
            <person name="Asadollahi M."/>
            <person name="Askin M."/>
            <person name="Barry K."/>
            <person name="Battaglia E."/>
            <person name="Bayram O."/>
            <person name="Benocci T."/>
            <person name="Braus-Stromeyer S.A."/>
            <person name="Caldana C."/>
            <person name="Canovas D."/>
            <person name="Cerqueira G.C."/>
            <person name="Chen F."/>
            <person name="Chen W."/>
            <person name="Choi C."/>
            <person name="Clum A."/>
            <person name="Dos Santos R.A."/>
            <person name="Damasio A.R."/>
            <person name="Diallinas G."/>
            <person name="Emri T."/>
            <person name="Fekete E."/>
            <person name="Flipphi M."/>
            <person name="Freyberg S."/>
            <person name="Gallo A."/>
            <person name="Gournas C."/>
            <person name="Habgood R."/>
            <person name="Hainaut M."/>
            <person name="Harispe M.L."/>
            <person name="Henrissat B."/>
            <person name="Hilden K.S."/>
            <person name="Hope R."/>
            <person name="Hossain A."/>
            <person name="Karabika E."/>
            <person name="Karaffa L."/>
            <person name="Karanyi Z."/>
            <person name="Krasevec N."/>
            <person name="Kuo A."/>
            <person name="Kusch H."/>
            <person name="LaButti K."/>
            <person name="Lagendijk E.L."/>
            <person name="Lapidus A."/>
            <person name="Levasseur A."/>
            <person name="Lindquist E."/>
            <person name="Lipzen A."/>
            <person name="Logrieco A.F."/>
            <person name="MacCabe A."/>
            <person name="Maekelae M.R."/>
            <person name="Malavazi I."/>
            <person name="Melin P."/>
            <person name="Meyer V."/>
            <person name="Mielnichuk N."/>
            <person name="Miskei M."/>
            <person name="Molnar A.P."/>
            <person name="Mule G."/>
            <person name="Ngan C.Y."/>
            <person name="Orejas M."/>
            <person name="Orosz E."/>
            <person name="Ouedraogo J.P."/>
            <person name="Overkamp K.M."/>
            <person name="Park H.-S."/>
            <person name="Perrone G."/>
            <person name="Piumi F."/>
            <person name="Punt P.J."/>
            <person name="Ram A.F."/>
            <person name="Ramon A."/>
            <person name="Rauscher S."/>
            <person name="Record E."/>
            <person name="Riano-Pachon D.M."/>
            <person name="Robert V."/>
            <person name="Roehrig J."/>
            <person name="Ruller R."/>
            <person name="Salamov A."/>
            <person name="Salih N.S."/>
            <person name="Samson R.A."/>
            <person name="Sandor E."/>
            <person name="Sanguinetti M."/>
            <person name="Schuetze T."/>
            <person name="Sepcic K."/>
            <person name="Shelest E."/>
            <person name="Sherlock G."/>
            <person name="Sophianopoulou V."/>
            <person name="Squina F.M."/>
            <person name="Sun H."/>
            <person name="Susca A."/>
            <person name="Todd R.B."/>
            <person name="Tsang A."/>
            <person name="Unkles S.E."/>
            <person name="van de Wiele N."/>
            <person name="van Rossen-Uffink D."/>
            <person name="Oliveira J.V."/>
            <person name="Vesth T.C."/>
            <person name="Visser J."/>
            <person name="Yu J.-H."/>
            <person name="Zhou M."/>
            <person name="Andersen M.R."/>
            <person name="Archer D.B."/>
            <person name="Baker S.E."/>
            <person name="Benoit I."/>
            <person name="Brakhage A.A."/>
            <person name="Braus G.H."/>
            <person name="Fischer R."/>
            <person name="Frisvad J.C."/>
            <person name="Goldman G.H."/>
            <person name="Houbraken J."/>
            <person name="Oakley B."/>
            <person name="Pocsi I."/>
            <person name="Scazzocchio C."/>
            <person name="Seiboth B."/>
            <person name="vanKuyk P.A."/>
            <person name="Wortman J."/>
            <person name="Dyer P.S."/>
            <person name="Grigoriev I.V."/>
        </authorList>
    </citation>
    <scope>NUCLEOTIDE SEQUENCE [LARGE SCALE GENOMIC DNA]</scope>
    <source>
        <strain evidence="4">CBS 134.48</strain>
    </source>
</reference>
<proteinExistence type="predicted"/>
<sequence length="617" mass="69166">MNSIALPLISQLSSILQNPTFPVHLQSAVQAVRQTVDKKQKSASKDGGSKEDGDSQLYLKIEASLVNKETKSGQESGFILGYIDLRSGQAVPLPPTPVSTPDSGISTEYATITTDSNGCRDNGNAQSHPNKRRKTVSALRLVKAIAIQPNNLSDAEHESLSSEAAADSCGSKPSVRQVHSDTRFPQRKNPRQEYSLPVLEPTSADKLIAGIWRQLHSPVKLSRLPSIIQSNTDIRTGVSLEKVFREINTLCLKYYNQSQSSRALEMIVQAYWVECFEARVAVIRLEKPQLSMTDARMMVLKEACVVLNWKEKDLRNRMAIWRGYKEIKETGGWACLIFASTGIYRFCKYRTEFGEGLFTRLRHLRFSFEVAADTLHPGWRDLLQVIRQDTSITYHGHPHEWVTLSEGPAVPLASTYAHLDLPQSFQYQFIDQSVLDTAAFGAQDPRRVPELDPDVCLVCKARQSDEIEKNQCLCFPALFGGVNHPVPVQIFRTSTGKNNGVIARCNFDRGTVIGEFTGLITNGIEGVDVMLGGSRGRTYQIYQGQMGNFTRFINHSCRPNSQFQRFYWRGMERIIVVSRGIMAGTEITVDYSDNYWRQLSKKCLCGESCCRFPGREG</sequence>
<dbReference type="Pfam" id="PF00856">
    <property type="entry name" value="SET"/>
    <property type="match status" value="1"/>
</dbReference>
<dbReference type="PANTHER" id="PTHR47250:SF3">
    <property type="entry name" value="HISTONE-LYSINE N-METHYLTRANSFERASE SET-6"/>
    <property type="match status" value="1"/>
</dbReference>
<organism evidence="3 4">
    <name type="scientific">Aspergillus tubingensis (strain CBS 134.48)</name>
    <dbReference type="NCBI Taxonomy" id="767770"/>
    <lineage>
        <taxon>Eukaryota</taxon>
        <taxon>Fungi</taxon>
        <taxon>Dikarya</taxon>
        <taxon>Ascomycota</taxon>
        <taxon>Pezizomycotina</taxon>
        <taxon>Eurotiomycetes</taxon>
        <taxon>Eurotiomycetidae</taxon>
        <taxon>Eurotiales</taxon>
        <taxon>Aspergillaceae</taxon>
        <taxon>Aspergillus</taxon>
        <taxon>Aspergillus subgen. Circumdati</taxon>
    </lineage>
</organism>
<dbReference type="OMA" id="IWRQLHS"/>
<feature type="region of interest" description="Disordered" evidence="1">
    <location>
        <begin position="154"/>
        <end position="192"/>
    </location>
</feature>
<feature type="region of interest" description="Disordered" evidence="1">
    <location>
        <begin position="112"/>
        <end position="135"/>
    </location>
</feature>
<gene>
    <name evidence="3" type="ORF">ASPTUDRAFT_167195</name>
</gene>
<dbReference type="SUPFAM" id="SSF82199">
    <property type="entry name" value="SET domain"/>
    <property type="match status" value="1"/>
</dbReference>
<evidence type="ECO:0000313" key="4">
    <source>
        <dbReference type="Proteomes" id="UP000184304"/>
    </source>
</evidence>
<dbReference type="OrthoDB" id="308383at2759"/>
<dbReference type="PANTHER" id="PTHR47250">
    <property type="entry name" value="HISTONE-LYSINE N-METHYLTRANSFERASE SET-6"/>
    <property type="match status" value="1"/>
</dbReference>
<keyword evidence="4" id="KW-1185">Reference proteome</keyword>
<feature type="compositionally biased region" description="Polar residues" evidence="1">
    <location>
        <begin position="112"/>
        <end position="128"/>
    </location>
</feature>